<dbReference type="InterPro" id="IPR018136">
    <property type="entry name" value="Aconitase_4Fe-4S_BS"/>
</dbReference>
<dbReference type="PRINTS" id="PR00415">
    <property type="entry name" value="ACONITASE"/>
</dbReference>
<proteinExistence type="inferred from homology"/>
<keyword evidence="13" id="KW-1185">Reference proteome</keyword>
<dbReference type="GO" id="GO:0005739">
    <property type="term" value="C:mitochondrion"/>
    <property type="evidence" value="ECO:0007669"/>
    <property type="project" value="UniProtKB-SubCell"/>
</dbReference>
<dbReference type="InterPro" id="IPR015928">
    <property type="entry name" value="Aconitase/3IPM_dehydase_swvl"/>
</dbReference>
<dbReference type="PANTHER" id="PTHR43160:SF2">
    <property type="entry name" value="HOMOCITRATE DEHYDRATASE, MITOCHONDRIAL"/>
    <property type="match status" value="1"/>
</dbReference>
<dbReference type="FunFam" id="3.20.19.10:FF:000002">
    <property type="entry name" value="Aconitate hydratase, mitochondrial"/>
    <property type="match status" value="1"/>
</dbReference>
<dbReference type="GO" id="GO:0046872">
    <property type="term" value="F:metal ion binding"/>
    <property type="evidence" value="ECO:0007669"/>
    <property type="project" value="UniProtKB-UniRule"/>
</dbReference>
<comment type="cofactor">
    <cofactor evidence="8">
        <name>[4Fe-4S] cluster</name>
        <dbReference type="ChEBI" id="CHEBI:49883"/>
    </cofactor>
    <text evidence="8">Binds 1 [4Fe-4S] cluster per subunit.</text>
</comment>
<dbReference type="Pfam" id="PF00694">
    <property type="entry name" value="Aconitase_C"/>
    <property type="match status" value="1"/>
</dbReference>
<keyword evidence="3 8" id="KW-0809">Transit peptide</keyword>
<dbReference type="Gene3D" id="3.20.19.10">
    <property type="entry name" value="Aconitase, domain 4"/>
    <property type="match status" value="1"/>
</dbReference>
<keyword evidence="7 8" id="KW-0456">Lyase</keyword>
<evidence type="ECO:0000256" key="2">
    <source>
        <dbReference type="ARBA" id="ARBA00022723"/>
    </source>
</evidence>
<dbReference type="NCBIfam" id="TIGR01340">
    <property type="entry name" value="aconitase_mito"/>
    <property type="match status" value="1"/>
</dbReference>
<evidence type="ECO:0000313" key="12">
    <source>
        <dbReference type="EMBL" id="KAK1923306.1"/>
    </source>
</evidence>
<evidence type="ECO:0000256" key="4">
    <source>
        <dbReference type="ARBA" id="ARBA00023004"/>
    </source>
</evidence>
<dbReference type="FunFam" id="3.40.1060.10:FF:000001">
    <property type="entry name" value="Aconitate hydratase, mitochondrial"/>
    <property type="match status" value="1"/>
</dbReference>
<evidence type="ECO:0000256" key="9">
    <source>
        <dbReference type="SAM" id="MobiDB-lite"/>
    </source>
</evidence>
<dbReference type="InterPro" id="IPR050926">
    <property type="entry name" value="Aconitase/IPM_isomerase"/>
</dbReference>
<evidence type="ECO:0000256" key="3">
    <source>
        <dbReference type="ARBA" id="ARBA00022946"/>
    </source>
</evidence>
<organism evidence="12 13">
    <name type="scientific">Papiliotrema laurentii</name>
    <name type="common">Cryptococcus laurentii</name>
    <dbReference type="NCBI Taxonomy" id="5418"/>
    <lineage>
        <taxon>Eukaryota</taxon>
        <taxon>Fungi</taxon>
        <taxon>Dikarya</taxon>
        <taxon>Basidiomycota</taxon>
        <taxon>Agaricomycotina</taxon>
        <taxon>Tremellomycetes</taxon>
        <taxon>Tremellales</taxon>
        <taxon>Rhynchogastremaceae</taxon>
        <taxon>Papiliotrema</taxon>
    </lineage>
</organism>
<evidence type="ECO:0000256" key="6">
    <source>
        <dbReference type="ARBA" id="ARBA00023128"/>
    </source>
</evidence>
<dbReference type="InterPro" id="IPR015931">
    <property type="entry name" value="Acnase/IPM_dHydase_lsu_aba_1/3"/>
</dbReference>
<comment type="similarity">
    <text evidence="8">Belongs to the aconitase/IPM isomerase family.</text>
</comment>
<accession>A0AAD9FPA4</accession>
<dbReference type="AlphaFoldDB" id="A0AAD9FPA4"/>
<dbReference type="InterPro" id="IPR006248">
    <property type="entry name" value="Aconitase_mito-like"/>
</dbReference>
<dbReference type="GO" id="GO:0003994">
    <property type="term" value="F:aconitate hydratase activity"/>
    <property type="evidence" value="ECO:0007669"/>
    <property type="project" value="InterPro"/>
</dbReference>
<keyword evidence="2 8" id="KW-0479">Metal-binding</keyword>
<dbReference type="FunFam" id="3.30.499.10:FF:000003">
    <property type="entry name" value="Aconitate hydratase, mitochondrial"/>
    <property type="match status" value="1"/>
</dbReference>
<dbReference type="EC" id="4.2.1.-" evidence="8"/>
<dbReference type="EMBL" id="JAODAN010000007">
    <property type="protein sequence ID" value="KAK1923306.1"/>
    <property type="molecule type" value="Genomic_DNA"/>
</dbReference>
<dbReference type="GO" id="GO:0006099">
    <property type="term" value="P:tricarboxylic acid cycle"/>
    <property type="evidence" value="ECO:0007669"/>
    <property type="project" value="InterPro"/>
</dbReference>
<feature type="domain" description="Aconitase/3-isopropylmalate dehydratase large subunit alpha/beta/alpha" evidence="10">
    <location>
        <begin position="65"/>
        <end position="506"/>
    </location>
</feature>
<dbReference type="InterPro" id="IPR000573">
    <property type="entry name" value="AconitaseA/IPMdHydase_ssu_swvl"/>
</dbReference>
<name>A0AAD9FPA4_PAPLA</name>
<comment type="subcellular location">
    <subcellularLocation>
        <location evidence="1 8">Mitochondrion</location>
    </subcellularLocation>
</comment>
<dbReference type="SUPFAM" id="SSF53732">
    <property type="entry name" value="Aconitase iron-sulfur domain"/>
    <property type="match status" value="1"/>
</dbReference>
<keyword evidence="6 8" id="KW-0496">Mitochondrion</keyword>
<protein>
    <recommendedName>
        <fullName evidence="8">Aconitate hydratase, mitochondrial</fullName>
        <shortName evidence="8">Aconitase</shortName>
        <ecNumber evidence="8">4.2.1.-</ecNumber>
    </recommendedName>
</protein>
<evidence type="ECO:0000256" key="5">
    <source>
        <dbReference type="ARBA" id="ARBA00023014"/>
    </source>
</evidence>
<dbReference type="InterPro" id="IPR001030">
    <property type="entry name" value="Acoase/IPM_deHydtase_lsu_aba"/>
</dbReference>
<sequence>MLISRQQSALASRARSHGAQRSLATAASLPVKDCASITPPYPRLLNTLDRVRHVLPRDRKLTLAEKILYSHLRNPEESLGGGGKVRGERYLKLRPDRVAMQDASAQMALLQFMTCRLPQTAVPSSIHCDHLIQAHTGAADDLTRSIENNKEVFDFLESAAKKYGIEFWRPGSGIIHQIVLENYAAPGLLMLGTDSHTPNAGGLGMLAIGVGGADAVDAMTDTPWELKAPLITGVKLTGQLQGWATPKDLILHLAGKLTVRGGTGRIIEYHGPGVEAQSCTGLATIANMGAEVGATTSTFPYSENMRSYLHATGRGPVANAADDAAKQGFLSADEGAEYDELIEINLSELEPHLNGPFTPDLATPLSSFGSFLNENKYPTTLSSALIGSCTNSSYEDMSRVASIAEQAKAAGLKSKVPFLVTPGSELIRATIERDGLQSTLEDVGATVLANACGPCIGQWKRDEKKGEDNAILTSFNRNFKARNDGNLKTMNFLASPEIVTAMAFSGDLNFNPVTDSIPTPNGPFKFSPPSGDRLPPKGYTPGDLSYAPSPVPSPQPETEIAISPSSQRLEILEPFGTNFPGGRGELPELTCLMRVKGKCTTDHISAAGAWLKYKGHLSNISENTLMTAVNDEGGQINVARDVDGSEDTIPRTMQKYKARNEPWMLVVDDNYGEGSAREHAALQPRFYGCGMIVARSFARIHETNLKKQGILPLWLSDKSTYGQISAHDKVQTIGMEAILDGSSTSDKVVLRVTKPSGEVVHVECRHTLSADQVEWLRAGSALNWIGEVARRKAAEAAAAP</sequence>
<dbReference type="NCBIfam" id="NF005558">
    <property type="entry name" value="PRK07229.1"/>
    <property type="match status" value="1"/>
</dbReference>
<dbReference type="Proteomes" id="UP001182556">
    <property type="component" value="Unassembled WGS sequence"/>
</dbReference>
<evidence type="ECO:0000313" key="13">
    <source>
        <dbReference type="Proteomes" id="UP001182556"/>
    </source>
</evidence>
<dbReference type="GO" id="GO:0051539">
    <property type="term" value="F:4 iron, 4 sulfur cluster binding"/>
    <property type="evidence" value="ECO:0007669"/>
    <property type="project" value="UniProtKB-UniRule"/>
</dbReference>
<dbReference type="FunFam" id="3.30.499.10:FF:000004">
    <property type="entry name" value="Aconitate hydratase, mitochondrial"/>
    <property type="match status" value="1"/>
</dbReference>
<dbReference type="PROSITE" id="PS01244">
    <property type="entry name" value="ACONITASE_2"/>
    <property type="match status" value="1"/>
</dbReference>
<keyword evidence="5 8" id="KW-0411">Iron-sulfur</keyword>
<dbReference type="InterPro" id="IPR036008">
    <property type="entry name" value="Aconitase_4Fe-4S_dom"/>
</dbReference>
<dbReference type="GO" id="GO:0005829">
    <property type="term" value="C:cytosol"/>
    <property type="evidence" value="ECO:0007669"/>
    <property type="project" value="TreeGrafter"/>
</dbReference>
<feature type="region of interest" description="Disordered" evidence="9">
    <location>
        <begin position="515"/>
        <end position="558"/>
    </location>
</feature>
<evidence type="ECO:0000256" key="8">
    <source>
        <dbReference type="RuleBase" id="RU362107"/>
    </source>
</evidence>
<dbReference type="Pfam" id="PF00330">
    <property type="entry name" value="Aconitase"/>
    <property type="match status" value="1"/>
</dbReference>
<keyword evidence="4 8" id="KW-0408">Iron</keyword>
<dbReference type="InterPro" id="IPR015932">
    <property type="entry name" value="Aconitase_dom2"/>
</dbReference>
<dbReference type="Gene3D" id="3.30.499.10">
    <property type="entry name" value="Aconitase, domain 3"/>
    <property type="match status" value="2"/>
</dbReference>
<evidence type="ECO:0000259" key="11">
    <source>
        <dbReference type="Pfam" id="PF00694"/>
    </source>
</evidence>
<feature type="domain" description="Aconitase A/isopropylmalate dehydratase small subunit swivel" evidence="11">
    <location>
        <begin position="592"/>
        <end position="716"/>
    </location>
</feature>
<evidence type="ECO:0000256" key="7">
    <source>
        <dbReference type="ARBA" id="ARBA00023239"/>
    </source>
</evidence>
<dbReference type="PANTHER" id="PTHR43160">
    <property type="entry name" value="ACONITATE HYDRATASE B"/>
    <property type="match status" value="1"/>
</dbReference>
<dbReference type="Gene3D" id="3.40.1060.10">
    <property type="entry name" value="Aconitase, Domain 2"/>
    <property type="match status" value="1"/>
</dbReference>
<evidence type="ECO:0000256" key="1">
    <source>
        <dbReference type="ARBA" id="ARBA00004173"/>
    </source>
</evidence>
<gene>
    <name evidence="12" type="ORF">DB88DRAFT_494584</name>
</gene>
<evidence type="ECO:0000259" key="10">
    <source>
        <dbReference type="Pfam" id="PF00330"/>
    </source>
</evidence>
<reference evidence="12" key="1">
    <citation type="submission" date="2023-02" db="EMBL/GenBank/DDBJ databases">
        <title>Identification and recombinant expression of a fungal hydrolase from Papiliotrema laurentii that hydrolyzes apple cutin and clears colloidal polyester polyurethane.</title>
        <authorList>
            <consortium name="DOE Joint Genome Institute"/>
            <person name="Roman V.A."/>
            <person name="Bojanowski C."/>
            <person name="Crable B.R."/>
            <person name="Wagner D.N."/>
            <person name="Hung C.S."/>
            <person name="Nadeau L.J."/>
            <person name="Schratz L."/>
            <person name="Haridas S."/>
            <person name="Pangilinan J."/>
            <person name="Lipzen A."/>
            <person name="Na H."/>
            <person name="Yan M."/>
            <person name="Ng V."/>
            <person name="Grigoriev I.V."/>
            <person name="Spatafora J.W."/>
            <person name="Barlow D."/>
            <person name="Biffinger J."/>
            <person name="Kelley-Loughnane N."/>
            <person name="Varaljay V.A."/>
            <person name="Crookes-Goodson W.J."/>
        </authorList>
    </citation>
    <scope>NUCLEOTIDE SEQUENCE</scope>
    <source>
        <strain evidence="12">5307AH</strain>
    </source>
</reference>
<dbReference type="SUPFAM" id="SSF52016">
    <property type="entry name" value="LeuD/IlvD-like"/>
    <property type="match status" value="1"/>
</dbReference>
<comment type="caution">
    <text evidence="12">The sequence shown here is derived from an EMBL/GenBank/DDBJ whole genome shotgun (WGS) entry which is preliminary data.</text>
</comment>